<feature type="domain" description="CENP-T/Histone H4 histone fold" evidence="6">
    <location>
        <begin position="417"/>
        <end position="522"/>
    </location>
</feature>
<feature type="compositionally biased region" description="Polar residues" evidence="5">
    <location>
        <begin position="48"/>
        <end position="62"/>
    </location>
</feature>
<dbReference type="Proteomes" id="UP000800097">
    <property type="component" value="Unassembled WGS sequence"/>
</dbReference>
<evidence type="ECO:0000256" key="2">
    <source>
        <dbReference type="ARBA" id="ARBA00004286"/>
    </source>
</evidence>
<name>A0A6A6JIA1_WESOR</name>
<feature type="compositionally biased region" description="Basic and acidic residues" evidence="5">
    <location>
        <begin position="304"/>
        <end position="321"/>
    </location>
</feature>
<dbReference type="AlphaFoldDB" id="A0A6A6JIA1"/>
<dbReference type="PANTHER" id="PTHR22980">
    <property type="entry name" value="CORTISTATIN"/>
    <property type="match status" value="1"/>
</dbReference>
<dbReference type="InterPro" id="IPR009072">
    <property type="entry name" value="Histone-fold"/>
</dbReference>
<evidence type="ECO:0000256" key="5">
    <source>
        <dbReference type="SAM" id="MobiDB-lite"/>
    </source>
</evidence>
<evidence type="ECO:0000313" key="7">
    <source>
        <dbReference type="EMBL" id="KAF2275934.1"/>
    </source>
</evidence>
<dbReference type="Pfam" id="PF15511">
    <property type="entry name" value="CENP-T_C"/>
    <property type="match status" value="1"/>
</dbReference>
<dbReference type="GO" id="GO:0003682">
    <property type="term" value="F:chromatin binding"/>
    <property type="evidence" value="ECO:0007669"/>
    <property type="project" value="TreeGrafter"/>
</dbReference>
<gene>
    <name evidence="7" type="ORF">EI97DRAFT_433867</name>
</gene>
<sequence length="547" mass="60958">MSESARKKQRVSPNDSNHADHTLHSDLRHLSNLIPKPVTPFRRAISASAATPATHRTPNNIPIRTPGTAARTPRGATSLRAAGQGRRAAPTTPHAIRALRERANAARTPGRRRSGRVQRETPRDILRALSRTLAKDTVPADPSPEVPSRSSALDLADVDDGPDPVRPRLSMPLDDMYDDDSIHEPPPRESLLPDLPDDVDTGTLQSLEFGRRAYSEDPRAQFTARLSERFGDLNELGLDGEEFEVDGMFINRRRTLDPDRLLQEAIEEALDEDAQDVSGLGGLGLGQGEEVDEPTFRFTIPARIRREEREDQPPLDNHEDLENQNENEDEGSDEAGADAQLTLHNEDHEDEDIIEPLNNNTDWESDQDAQPEDPSLVAYREEPSAIDRSLLAHSPSPHPNAPQNRRQRKALHISRSGHEYPSFPAAVVKRIATGMVAKSQGTGKGKINKETLAVLVQTTDWFFEQVSEDLAAYAGHAGRKVVEEQDVVCLMKRQRQISANTTAFSLAQKMLPRELLQELRMQPVSAKGRRQKRKRMEAIQEEEDEDG</sequence>
<feature type="region of interest" description="Disordered" evidence="5">
    <location>
        <begin position="43"/>
        <end position="198"/>
    </location>
</feature>
<evidence type="ECO:0000313" key="8">
    <source>
        <dbReference type="Proteomes" id="UP000800097"/>
    </source>
</evidence>
<dbReference type="GO" id="GO:0000712">
    <property type="term" value="P:resolution of meiotic recombination intermediates"/>
    <property type="evidence" value="ECO:0007669"/>
    <property type="project" value="TreeGrafter"/>
</dbReference>
<dbReference type="GeneID" id="54551652"/>
<evidence type="ECO:0000256" key="4">
    <source>
        <dbReference type="ARBA" id="ARBA00023242"/>
    </source>
</evidence>
<comment type="subcellular location">
    <subcellularLocation>
        <location evidence="2">Chromosome</location>
    </subcellularLocation>
    <subcellularLocation>
        <location evidence="1">Nucleus</location>
    </subcellularLocation>
</comment>
<evidence type="ECO:0000256" key="3">
    <source>
        <dbReference type="ARBA" id="ARBA00022454"/>
    </source>
</evidence>
<protein>
    <recommendedName>
        <fullName evidence="6">CENP-T/Histone H4 histone fold domain-containing protein</fullName>
    </recommendedName>
</protein>
<keyword evidence="4" id="KW-0539">Nucleus</keyword>
<feature type="compositionally biased region" description="Acidic residues" evidence="5">
    <location>
        <begin position="322"/>
        <end position="334"/>
    </location>
</feature>
<dbReference type="GO" id="GO:0031297">
    <property type="term" value="P:replication fork processing"/>
    <property type="evidence" value="ECO:0007669"/>
    <property type="project" value="TreeGrafter"/>
</dbReference>
<accession>A0A6A6JIA1</accession>
<reference evidence="7" key="1">
    <citation type="journal article" date="2020" name="Stud. Mycol.">
        <title>101 Dothideomycetes genomes: a test case for predicting lifestyles and emergence of pathogens.</title>
        <authorList>
            <person name="Haridas S."/>
            <person name="Albert R."/>
            <person name="Binder M."/>
            <person name="Bloem J."/>
            <person name="Labutti K."/>
            <person name="Salamov A."/>
            <person name="Andreopoulos B."/>
            <person name="Baker S."/>
            <person name="Barry K."/>
            <person name="Bills G."/>
            <person name="Bluhm B."/>
            <person name="Cannon C."/>
            <person name="Castanera R."/>
            <person name="Culley D."/>
            <person name="Daum C."/>
            <person name="Ezra D."/>
            <person name="Gonzalez J."/>
            <person name="Henrissat B."/>
            <person name="Kuo A."/>
            <person name="Liang C."/>
            <person name="Lipzen A."/>
            <person name="Lutzoni F."/>
            <person name="Magnuson J."/>
            <person name="Mondo S."/>
            <person name="Nolan M."/>
            <person name="Ohm R."/>
            <person name="Pangilinan J."/>
            <person name="Park H.-J."/>
            <person name="Ramirez L."/>
            <person name="Alfaro M."/>
            <person name="Sun H."/>
            <person name="Tritt A."/>
            <person name="Yoshinaga Y."/>
            <person name="Zwiers L.-H."/>
            <person name="Turgeon B."/>
            <person name="Goodwin S."/>
            <person name="Spatafora J."/>
            <person name="Crous P."/>
            <person name="Grigoriev I."/>
        </authorList>
    </citation>
    <scope>NUCLEOTIDE SEQUENCE</scope>
    <source>
        <strain evidence="7">CBS 379.55</strain>
    </source>
</reference>
<feature type="region of interest" description="Disordered" evidence="5">
    <location>
        <begin position="521"/>
        <end position="547"/>
    </location>
</feature>
<dbReference type="CDD" id="cd22920">
    <property type="entry name" value="HFD_CENP-T"/>
    <property type="match status" value="1"/>
</dbReference>
<feature type="compositionally biased region" description="Basic and acidic residues" evidence="5">
    <location>
        <begin position="117"/>
        <end position="126"/>
    </location>
</feature>
<dbReference type="GO" id="GO:0005694">
    <property type="term" value="C:chromosome"/>
    <property type="evidence" value="ECO:0007669"/>
    <property type="project" value="UniProtKB-SubCell"/>
</dbReference>
<dbReference type="RefSeq" id="XP_033653473.1">
    <property type="nucleotide sequence ID" value="XM_033798477.1"/>
</dbReference>
<evidence type="ECO:0000259" key="6">
    <source>
        <dbReference type="Pfam" id="PF15511"/>
    </source>
</evidence>
<dbReference type="Gene3D" id="1.10.20.10">
    <property type="entry name" value="Histone, subunit A"/>
    <property type="match status" value="1"/>
</dbReference>
<keyword evidence="3" id="KW-0158">Chromosome</keyword>
<dbReference type="EMBL" id="ML986495">
    <property type="protein sequence ID" value="KAF2275934.1"/>
    <property type="molecule type" value="Genomic_DNA"/>
</dbReference>
<dbReference type="InterPro" id="IPR035425">
    <property type="entry name" value="CENP-T/H4_C"/>
</dbReference>
<proteinExistence type="predicted"/>
<feature type="region of interest" description="Disordered" evidence="5">
    <location>
        <begin position="390"/>
        <end position="409"/>
    </location>
</feature>
<keyword evidence="8" id="KW-1185">Reference proteome</keyword>
<organism evidence="7 8">
    <name type="scientific">Westerdykella ornata</name>
    <dbReference type="NCBI Taxonomy" id="318751"/>
    <lineage>
        <taxon>Eukaryota</taxon>
        <taxon>Fungi</taxon>
        <taxon>Dikarya</taxon>
        <taxon>Ascomycota</taxon>
        <taxon>Pezizomycotina</taxon>
        <taxon>Dothideomycetes</taxon>
        <taxon>Pleosporomycetidae</taxon>
        <taxon>Pleosporales</taxon>
        <taxon>Sporormiaceae</taxon>
        <taxon>Westerdykella</taxon>
    </lineage>
</organism>
<dbReference type="OrthoDB" id="10071681at2759"/>
<feature type="region of interest" description="Disordered" evidence="5">
    <location>
        <begin position="280"/>
        <end position="334"/>
    </location>
</feature>
<dbReference type="SUPFAM" id="SSF47113">
    <property type="entry name" value="Histone-fold"/>
    <property type="match status" value="1"/>
</dbReference>
<dbReference type="GO" id="GO:0071821">
    <property type="term" value="C:FANCM-MHF complex"/>
    <property type="evidence" value="ECO:0007669"/>
    <property type="project" value="TreeGrafter"/>
</dbReference>
<dbReference type="PANTHER" id="PTHR22980:SF5">
    <property type="entry name" value="CENP-T_HISTONE H4 HISTONE FOLD DOMAIN-CONTAINING PROTEIN"/>
    <property type="match status" value="1"/>
</dbReference>
<evidence type="ECO:0000256" key="1">
    <source>
        <dbReference type="ARBA" id="ARBA00004123"/>
    </source>
</evidence>
<feature type="region of interest" description="Disordered" evidence="5">
    <location>
        <begin position="1"/>
        <end position="23"/>
    </location>
</feature>
<dbReference type="GO" id="GO:0046982">
    <property type="term" value="F:protein heterodimerization activity"/>
    <property type="evidence" value="ECO:0007669"/>
    <property type="project" value="InterPro"/>
</dbReference>